<evidence type="ECO:0000313" key="8">
    <source>
        <dbReference type="EMBL" id="SFT05563.1"/>
    </source>
</evidence>
<name>A0A1I6UVX6_9EURY</name>
<dbReference type="Gene3D" id="1.10.443.10">
    <property type="entry name" value="Intergrase catalytic core"/>
    <property type="match status" value="1"/>
</dbReference>
<feature type="domain" description="Tyr recombinase" evidence="6">
    <location>
        <begin position="137"/>
        <end position="361"/>
    </location>
</feature>
<dbReference type="InterPro" id="IPR011010">
    <property type="entry name" value="DNA_brk_join_enz"/>
</dbReference>
<dbReference type="SUPFAM" id="SSF56349">
    <property type="entry name" value="DNA breaking-rejoining enzymes"/>
    <property type="match status" value="1"/>
</dbReference>
<dbReference type="Gene3D" id="1.10.150.130">
    <property type="match status" value="1"/>
</dbReference>
<dbReference type="InterPro" id="IPR044068">
    <property type="entry name" value="CB"/>
</dbReference>
<dbReference type="Proteomes" id="UP000199199">
    <property type="component" value="Unassembled WGS sequence"/>
</dbReference>
<sequence length="365" mass="40944">MSGSTDRRAARGGTSVKEAVSRYLGSLDSGGSRSTMRSPLTEFADFCDQEGVQRVGALETNTLREYGMYLRERAIDQELAASTANTYFNYVRAFLSFCVRDELLDTNPANTQRAEEFLPEDKGDRNRQFWDPKHRQQLINYVTERVDLALEDTIDVSREIAYRDRAIVVLLADAGVRGAELFRDPRDDARNGVTWGDVDLENHSLEVFGKSRQYERVGLPSAARDALDRYRRVAEPPTDAWPIFPTGHAPSKYAAYREVTGRDLDENVDIDDALRNAEIPPPALTKAGGRSVMKRLTQEAGIDLEDGEYLKPHGARRALGAELYEKGHSELAQSALRHKSIETTHESYSDIQAKDVAQGIDEVRE</sequence>
<dbReference type="EMBL" id="FOZS01000007">
    <property type="protein sequence ID" value="SFT05563.1"/>
    <property type="molecule type" value="Genomic_DNA"/>
</dbReference>
<evidence type="ECO:0000259" key="6">
    <source>
        <dbReference type="PROSITE" id="PS51898"/>
    </source>
</evidence>
<gene>
    <name evidence="8" type="ORF">SAMN04488556_4133</name>
</gene>
<dbReference type="AlphaFoldDB" id="A0A1I6UVX6"/>
<proteinExistence type="predicted"/>
<dbReference type="PANTHER" id="PTHR30349">
    <property type="entry name" value="PHAGE INTEGRASE-RELATED"/>
    <property type="match status" value="1"/>
</dbReference>
<protein>
    <submittedName>
        <fullName evidence="8">Site-specific recombinase XerD</fullName>
    </submittedName>
</protein>
<dbReference type="PROSITE" id="PS51898">
    <property type="entry name" value="TYR_RECOMBINASE"/>
    <property type="match status" value="1"/>
</dbReference>
<evidence type="ECO:0000259" key="7">
    <source>
        <dbReference type="PROSITE" id="PS51900"/>
    </source>
</evidence>
<evidence type="ECO:0000256" key="1">
    <source>
        <dbReference type="ARBA" id="ARBA00022908"/>
    </source>
</evidence>
<dbReference type="InterPro" id="IPR013762">
    <property type="entry name" value="Integrase-like_cat_sf"/>
</dbReference>
<accession>A0A1I6UVX6</accession>
<evidence type="ECO:0000256" key="3">
    <source>
        <dbReference type="ARBA" id="ARBA00023172"/>
    </source>
</evidence>
<dbReference type="OrthoDB" id="194919at2157"/>
<keyword evidence="3" id="KW-0233">DNA recombination</keyword>
<dbReference type="Pfam" id="PF00589">
    <property type="entry name" value="Phage_integrase"/>
    <property type="match status" value="1"/>
</dbReference>
<dbReference type="GO" id="GO:0006310">
    <property type="term" value="P:DNA recombination"/>
    <property type="evidence" value="ECO:0007669"/>
    <property type="project" value="UniProtKB-KW"/>
</dbReference>
<keyword evidence="9" id="KW-1185">Reference proteome</keyword>
<dbReference type="InterPro" id="IPR010998">
    <property type="entry name" value="Integrase_recombinase_N"/>
</dbReference>
<evidence type="ECO:0000256" key="4">
    <source>
        <dbReference type="PROSITE-ProRule" id="PRU01248"/>
    </source>
</evidence>
<feature type="region of interest" description="Disordered" evidence="5">
    <location>
        <begin position="343"/>
        <end position="365"/>
    </location>
</feature>
<evidence type="ECO:0000256" key="2">
    <source>
        <dbReference type="ARBA" id="ARBA00023125"/>
    </source>
</evidence>
<dbReference type="InterPro" id="IPR050090">
    <property type="entry name" value="Tyrosine_recombinase_XerCD"/>
</dbReference>
<dbReference type="InterPro" id="IPR002104">
    <property type="entry name" value="Integrase_catalytic"/>
</dbReference>
<keyword evidence="1" id="KW-0229">DNA integration</keyword>
<evidence type="ECO:0000313" key="9">
    <source>
        <dbReference type="Proteomes" id="UP000199199"/>
    </source>
</evidence>
<feature type="domain" description="Core-binding (CB)" evidence="7">
    <location>
        <begin position="14"/>
        <end position="99"/>
    </location>
</feature>
<dbReference type="GO" id="GO:0003677">
    <property type="term" value="F:DNA binding"/>
    <property type="evidence" value="ECO:0007669"/>
    <property type="project" value="UniProtKB-UniRule"/>
</dbReference>
<organism evidence="8 9">
    <name type="scientific">Halostagnicola kamekurae</name>
    <dbReference type="NCBI Taxonomy" id="619731"/>
    <lineage>
        <taxon>Archaea</taxon>
        <taxon>Methanobacteriati</taxon>
        <taxon>Methanobacteriota</taxon>
        <taxon>Stenosarchaea group</taxon>
        <taxon>Halobacteria</taxon>
        <taxon>Halobacteriales</taxon>
        <taxon>Natrialbaceae</taxon>
        <taxon>Halostagnicola</taxon>
    </lineage>
</organism>
<dbReference type="PANTHER" id="PTHR30349:SF41">
    <property type="entry name" value="INTEGRASE_RECOMBINASE PROTEIN MJ0367-RELATED"/>
    <property type="match status" value="1"/>
</dbReference>
<reference evidence="9" key="1">
    <citation type="submission" date="2016-10" db="EMBL/GenBank/DDBJ databases">
        <authorList>
            <person name="Varghese N."/>
            <person name="Submissions S."/>
        </authorList>
    </citation>
    <scope>NUCLEOTIDE SEQUENCE [LARGE SCALE GENOMIC DNA]</scope>
    <source>
        <strain evidence="9">DSM 22427</strain>
    </source>
</reference>
<evidence type="ECO:0000256" key="5">
    <source>
        <dbReference type="SAM" id="MobiDB-lite"/>
    </source>
</evidence>
<dbReference type="PROSITE" id="PS51900">
    <property type="entry name" value="CB"/>
    <property type="match status" value="1"/>
</dbReference>
<dbReference type="GO" id="GO:0015074">
    <property type="term" value="P:DNA integration"/>
    <property type="evidence" value="ECO:0007669"/>
    <property type="project" value="UniProtKB-KW"/>
</dbReference>
<keyword evidence="2 4" id="KW-0238">DNA-binding</keyword>
<dbReference type="RefSeq" id="WP_092907540.1">
    <property type="nucleotide sequence ID" value="NZ_FOZS01000007.1"/>
</dbReference>